<proteinExistence type="predicted"/>
<name>A0A557SWA0_9ARCH</name>
<reference evidence="3 4" key="1">
    <citation type="journal article" date="2019" name="Front. Microbiol.">
        <title>Ammonia Oxidation by the Arctic Terrestrial Thaumarchaeote Candidatus Nitrosocosmicus arcticus Is Stimulated by Increasing Temperatures.</title>
        <authorList>
            <person name="Alves R.J.E."/>
            <person name="Kerou M."/>
            <person name="Zappe A."/>
            <person name="Bittner R."/>
            <person name="Abby S.S."/>
            <person name="Schmidt H.A."/>
            <person name="Pfeifer K."/>
            <person name="Schleper C."/>
        </authorList>
    </citation>
    <scope>NUCLEOTIDE SEQUENCE [LARGE SCALE GENOMIC DNA]</scope>
    <source>
        <strain evidence="3 4">Kfb</strain>
    </source>
</reference>
<protein>
    <submittedName>
        <fullName evidence="3">Uncharacterized protein</fullName>
    </submittedName>
</protein>
<keyword evidence="2" id="KW-0812">Transmembrane</keyword>
<accession>A0A557SWA0</accession>
<dbReference type="AlphaFoldDB" id="A0A557SWA0"/>
<dbReference type="OrthoDB" id="8153at2157"/>
<keyword evidence="2" id="KW-0472">Membrane</keyword>
<gene>
    <name evidence="3" type="ORF">NARC_50063</name>
</gene>
<dbReference type="Proteomes" id="UP000315289">
    <property type="component" value="Unassembled WGS sequence"/>
</dbReference>
<organism evidence="3 4">
    <name type="scientific">Candidatus Nitrosocosmicus arcticus</name>
    <dbReference type="NCBI Taxonomy" id="2035267"/>
    <lineage>
        <taxon>Archaea</taxon>
        <taxon>Nitrososphaerota</taxon>
        <taxon>Nitrososphaeria</taxon>
        <taxon>Nitrososphaerales</taxon>
        <taxon>Nitrososphaeraceae</taxon>
        <taxon>Candidatus Nitrosocosmicus</taxon>
    </lineage>
</organism>
<evidence type="ECO:0000256" key="1">
    <source>
        <dbReference type="SAM" id="MobiDB-lite"/>
    </source>
</evidence>
<feature type="region of interest" description="Disordered" evidence="1">
    <location>
        <begin position="71"/>
        <end position="93"/>
    </location>
</feature>
<dbReference type="EMBL" id="VOAH01000005">
    <property type="protein sequence ID" value="TVP40882.1"/>
    <property type="molecule type" value="Genomic_DNA"/>
</dbReference>
<feature type="region of interest" description="Disordered" evidence="1">
    <location>
        <begin position="1"/>
        <end position="25"/>
    </location>
</feature>
<comment type="caution">
    <text evidence="3">The sequence shown here is derived from an EMBL/GenBank/DDBJ whole genome shotgun (WGS) entry which is preliminary data.</text>
</comment>
<dbReference type="RefSeq" id="WP_144729655.1">
    <property type="nucleotide sequence ID" value="NZ_ML675581.1"/>
</dbReference>
<feature type="transmembrane region" description="Helical" evidence="2">
    <location>
        <begin position="38"/>
        <end position="59"/>
    </location>
</feature>
<keyword evidence="4" id="KW-1185">Reference proteome</keyword>
<evidence type="ECO:0000256" key="2">
    <source>
        <dbReference type="SAM" id="Phobius"/>
    </source>
</evidence>
<feature type="compositionally biased region" description="Polar residues" evidence="1">
    <location>
        <begin position="82"/>
        <end position="93"/>
    </location>
</feature>
<evidence type="ECO:0000313" key="4">
    <source>
        <dbReference type="Proteomes" id="UP000315289"/>
    </source>
</evidence>
<evidence type="ECO:0000313" key="3">
    <source>
        <dbReference type="EMBL" id="TVP40882.1"/>
    </source>
</evidence>
<keyword evidence="2" id="KW-1133">Transmembrane helix</keyword>
<sequence>MSEKYSNSSSKHIDNTSIPENGSNGKHLQRQFRQVSKILFIGIVLVIAPVVFMSSNMLYVNGNSNGYLAFGQSEDNDDDNAAETSTLPQPNDNDTLINVEASNALFEPAAGLSNVFGPGGLFPFDNFNCADALTCGVSAGDNAEFTGTFEKGNTNNMTSYEATYTAPVTYGPHQIAGNEYKITLTDVNWNSPTASLPTEQPQFAALTNNVGFDQIQHGASNIDRSDVPQLSNLAFLYGHAQVADITNGNNTVVAEDVFTHVMVGHVMNEQTFYQDLRDEAQSPNFVFLFAVNIPDDTELPGVGSLTAEEAQSFTPLATDQSLDNSPPIDYAVTIPELRDATMDDIEEPEGAQSTTWPVANKEQPLLFNFLVYQDTNIKVQ</sequence>